<dbReference type="GeneID" id="41716756"/>
<gene>
    <name evidence="2" type="ORF">IC006_0268</name>
    <name evidence="3" type="ORF">IC007_0250</name>
</gene>
<keyword evidence="1" id="KW-0472">Membrane</keyword>
<feature type="transmembrane region" description="Helical" evidence="1">
    <location>
        <begin position="12"/>
        <end position="36"/>
    </location>
</feature>
<dbReference type="EMBL" id="AP018929">
    <property type="protein sequence ID" value="BBG22984.1"/>
    <property type="molecule type" value="Genomic_DNA"/>
</dbReference>
<reference evidence="5" key="1">
    <citation type="submission" date="2018-09" db="EMBL/GenBank/DDBJ databases">
        <title>Complete Genome Sequencing of Sulfolobus sp. JCM 16834.</title>
        <authorList>
            <person name="Kato S."/>
            <person name="Itoh T."/>
            <person name="Ohkuma M."/>
        </authorList>
    </citation>
    <scope>NUCLEOTIDE SEQUENCE [LARGE SCALE GENOMIC DNA]</scope>
    <source>
        <strain evidence="5">IC-007</strain>
    </source>
</reference>
<evidence type="ECO:0000256" key="1">
    <source>
        <dbReference type="SAM" id="Phobius"/>
    </source>
</evidence>
<dbReference type="OrthoDB" id="374852at2157"/>
<dbReference type="KEGG" id="step:IC006_0268"/>
<protein>
    <submittedName>
        <fullName evidence="3">Uncharacterized protein</fullName>
    </submittedName>
</protein>
<keyword evidence="1" id="KW-0812">Transmembrane</keyword>
<dbReference type="AlphaFoldDB" id="A0A510DZT0"/>
<proteinExistence type="predicted"/>
<evidence type="ECO:0000313" key="5">
    <source>
        <dbReference type="Proteomes" id="UP000325030"/>
    </source>
</evidence>
<keyword evidence="1" id="KW-1133">Transmembrane helix</keyword>
<dbReference type="RefSeq" id="WP_054846661.1">
    <property type="nucleotide sequence ID" value="NZ_AP018929.1"/>
</dbReference>
<evidence type="ECO:0000313" key="2">
    <source>
        <dbReference type="EMBL" id="BBG22984.1"/>
    </source>
</evidence>
<dbReference type="Proteomes" id="UP000322983">
    <property type="component" value="Chromosome"/>
</dbReference>
<keyword evidence="4" id="KW-1185">Reference proteome</keyword>
<accession>A0A510DS53</accession>
<accession>A0A510DZT0</accession>
<sequence length="141" mass="17124">MGLFSRRRYDKYQIAIYLLLCSSIGLSPTALLYLFYILDKEYKIKTGVKFRKWFHGFYSKDVNEVLFDLEERGLVIQSMRKNEYHEWLYKINPDSIDEAREQVKDLEQFEELFQTISNMPLIVMMDRVDRINQRRLGWLHL</sequence>
<evidence type="ECO:0000313" key="4">
    <source>
        <dbReference type="Proteomes" id="UP000322983"/>
    </source>
</evidence>
<organism evidence="3 5">
    <name type="scientific">Sulfuracidifex tepidarius</name>
    <dbReference type="NCBI Taxonomy" id="1294262"/>
    <lineage>
        <taxon>Archaea</taxon>
        <taxon>Thermoproteota</taxon>
        <taxon>Thermoprotei</taxon>
        <taxon>Sulfolobales</taxon>
        <taxon>Sulfolobaceae</taxon>
        <taxon>Sulfuracidifex</taxon>
    </lineage>
</organism>
<dbReference type="Proteomes" id="UP000325030">
    <property type="component" value="Chromosome"/>
</dbReference>
<evidence type="ECO:0000313" key="3">
    <source>
        <dbReference type="EMBL" id="BBG25745.1"/>
    </source>
</evidence>
<reference evidence="3 4" key="2">
    <citation type="journal article" date="2020" name="Int. J. Syst. Evol. Microbiol.">
        <title>Sulfuracidifex tepidarius gen. nov., sp. nov. and transfer of Sulfolobus metallicus Huber and Stetter 1992 to the genus Sulfuracidifex as Sulfuracidifex metallicus comb. nov.</title>
        <authorList>
            <person name="Itoh T."/>
            <person name="Miura T."/>
            <person name="Sakai H.D."/>
            <person name="Kato S."/>
            <person name="Ohkuma M."/>
            <person name="Takashina T."/>
        </authorList>
    </citation>
    <scope>NUCLEOTIDE SEQUENCE</scope>
    <source>
        <strain evidence="2 4">IC-006</strain>
        <strain evidence="3">IC-007</strain>
    </source>
</reference>
<dbReference type="EMBL" id="AP018930">
    <property type="protein sequence ID" value="BBG25745.1"/>
    <property type="molecule type" value="Genomic_DNA"/>
</dbReference>
<name>A0A510DZT0_9CREN</name>